<proteinExistence type="predicted"/>
<dbReference type="AlphaFoldDB" id="A0A5E6YD85"/>
<protein>
    <submittedName>
        <fullName evidence="1">Uncharacterized protein</fullName>
    </submittedName>
</protein>
<dbReference type="EMBL" id="CABVHO010000002">
    <property type="protein sequence ID" value="VVN51063.1"/>
    <property type="molecule type" value="Genomic_DNA"/>
</dbReference>
<name>A0A5E6YD85_PSEFL</name>
<evidence type="ECO:0000313" key="2">
    <source>
        <dbReference type="Proteomes" id="UP000326437"/>
    </source>
</evidence>
<evidence type="ECO:0000313" key="1">
    <source>
        <dbReference type="EMBL" id="VVN51063.1"/>
    </source>
</evidence>
<accession>A0A5E6YD85</accession>
<organism evidence="1 2">
    <name type="scientific">Pseudomonas fluorescens</name>
    <dbReference type="NCBI Taxonomy" id="294"/>
    <lineage>
        <taxon>Bacteria</taxon>
        <taxon>Pseudomonadati</taxon>
        <taxon>Pseudomonadota</taxon>
        <taxon>Gammaproteobacteria</taxon>
        <taxon>Pseudomonadales</taxon>
        <taxon>Pseudomonadaceae</taxon>
        <taxon>Pseudomonas</taxon>
    </lineage>
</organism>
<sequence length="46" mass="5146">MRALSFVDTIYTELAKIVNQSFIFESITIAVFSGAANYNLVIENCK</sequence>
<reference evidence="1 2" key="1">
    <citation type="submission" date="2019-09" db="EMBL/GenBank/DDBJ databases">
        <authorList>
            <person name="Chandra G."/>
            <person name="Truman W A."/>
        </authorList>
    </citation>
    <scope>NUCLEOTIDE SEQUENCE [LARGE SCALE GENOMIC DNA]</scope>
    <source>
        <strain evidence="1">PS685</strain>
    </source>
</reference>
<gene>
    <name evidence="1" type="ORF">PS685_00525</name>
</gene>
<dbReference type="Proteomes" id="UP000326437">
    <property type="component" value="Unassembled WGS sequence"/>
</dbReference>